<dbReference type="CDD" id="cd06225">
    <property type="entry name" value="HAMP"/>
    <property type="match status" value="1"/>
</dbReference>
<keyword evidence="6 8" id="KW-0807">Transducer</keyword>
<keyword evidence="9" id="KW-0175">Coiled coil</keyword>
<dbReference type="InterPro" id="IPR033463">
    <property type="entry name" value="sCache_3"/>
</dbReference>
<feature type="region of interest" description="Disordered" evidence="10">
    <location>
        <begin position="361"/>
        <end position="389"/>
    </location>
</feature>
<dbReference type="Pfam" id="PF17202">
    <property type="entry name" value="sCache_3_3"/>
    <property type="match status" value="1"/>
</dbReference>
<dbReference type="Gene3D" id="6.10.340.10">
    <property type="match status" value="1"/>
</dbReference>
<evidence type="ECO:0000256" key="6">
    <source>
        <dbReference type="ARBA" id="ARBA00023224"/>
    </source>
</evidence>
<evidence type="ECO:0000256" key="10">
    <source>
        <dbReference type="SAM" id="MobiDB-lite"/>
    </source>
</evidence>
<dbReference type="PANTHER" id="PTHR32089:SF112">
    <property type="entry name" value="LYSOZYME-LIKE PROTEIN-RELATED"/>
    <property type="match status" value="1"/>
</dbReference>
<accession>A0A0H3A8Q3</accession>
<keyword evidence="5 11" id="KW-0472">Membrane</keyword>
<dbReference type="InterPro" id="IPR003660">
    <property type="entry name" value="HAMP_dom"/>
</dbReference>
<dbReference type="SUPFAM" id="SSF103190">
    <property type="entry name" value="Sensory domain-like"/>
    <property type="match status" value="2"/>
</dbReference>
<dbReference type="Pfam" id="PF00672">
    <property type="entry name" value="HAMP"/>
    <property type="match status" value="1"/>
</dbReference>
<dbReference type="HOGENOM" id="CLU_000445_107_19_7"/>
<keyword evidence="2" id="KW-1003">Cell membrane</keyword>
<dbReference type="FunFam" id="1.10.287.950:FF:000001">
    <property type="entry name" value="Methyl-accepting chemotaxis sensory transducer"/>
    <property type="match status" value="1"/>
</dbReference>
<evidence type="ECO:0000313" key="15">
    <source>
        <dbReference type="Proteomes" id="UP000009173"/>
    </source>
</evidence>
<keyword evidence="4 11" id="KW-1133">Transmembrane helix</keyword>
<feature type="coiled-coil region" evidence="9">
    <location>
        <begin position="617"/>
        <end position="676"/>
    </location>
</feature>
<dbReference type="KEGG" id="dvl:Dvul_1674"/>
<dbReference type="EMBL" id="CP000527">
    <property type="protein sequence ID" value="ABM28691.1"/>
    <property type="molecule type" value="Genomic_DNA"/>
</dbReference>
<evidence type="ECO:0000256" key="5">
    <source>
        <dbReference type="ARBA" id="ARBA00023136"/>
    </source>
</evidence>
<organism evidence="14 15">
    <name type="scientific">Nitratidesulfovibrio vulgaris (strain DP4)</name>
    <name type="common">Desulfovibrio vulgaris</name>
    <dbReference type="NCBI Taxonomy" id="391774"/>
    <lineage>
        <taxon>Bacteria</taxon>
        <taxon>Pseudomonadati</taxon>
        <taxon>Thermodesulfobacteriota</taxon>
        <taxon>Desulfovibrionia</taxon>
        <taxon>Desulfovibrionales</taxon>
        <taxon>Desulfovibrionaceae</taxon>
        <taxon>Nitratidesulfovibrio</taxon>
    </lineage>
</organism>
<sequence length="676" mass="71542" precursor="true">MKLSIMAKLLTMVVAVVVLSGVSIFLTSHYFMSLGFDEEAVRNIKGMRNVIEKDIDDSMRAYLVSAKLFGEKPELAQAVVAGDHGKVMALAKRYMHDADADFMTVSDASLKVVGRGHSDKAGDDISNQATARKALQGQTSVGVVSGTVVPFSVRASAPVMLDGRVVGSVSLGRSMVTEAFADSIKGYSGVEFTVFKGDTRAMTTIIKADGKRAIGTKMDNPKVLETVLQRGAQFLARNAILGKEYQTAYWPIKDIDGAVVGMWFIGVPLASIQAAIAKVEQSTVGVSLGIMFVMAAAAFFFARSLARPIGITTAFAGKVAAGQMNETLDVHSNDEVGQLADALRTMVSSLKEKIAEAQAQSERAAEETVRAQQATREADEARREAENARREGMLQAADRLSGIVNVVGAASEQLSAQIEQSSRGALLQSQRAGETATAMEEMNATVLEVARSASEAAASSDATRDKAEAGAGIVKSVVDGIAGVQRRSETLQEGMNDLGKRAEEIGRIMNVISDIADQTNLLALNAAIEAARAGDAGRGFAVVADEVRKLAEKTMNATKEVGEAIVGIQKGTHTNVAHVGETVREIETATKHAHEAGNALHEIVRLAEAASDQVRSIATASEEQSAASDEINRAIEEVNRIASETSDAMGQSAQAVGELAEQAQQLQSIITEMQQA</sequence>
<dbReference type="GO" id="GO:0006935">
    <property type="term" value="P:chemotaxis"/>
    <property type="evidence" value="ECO:0007669"/>
    <property type="project" value="UniProtKB-ARBA"/>
</dbReference>
<dbReference type="PROSITE" id="PS50111">
    <property type="entry name" value="CHEMOTAXIS_TRANSDUC_2"/>
    <property type="match status" value="1"/>
</dbReference>
<evidence type="ECO:0000256" key="1">
    <source>
        <dbReference type="ARBA" id="ARBA00004651"/>
    </source>
</evidence>
<keyword evidence="3 11" id="KW-0812">Transmembrane</keyword>
<evidence type="ECO:0000259" key="13">
    <source>
        <dbReference type="PROSITE" id="PS50885"/>
    </source>
</evidence>
<feature type="domain" description="Methyl-accepting transducer" evidence="12">
    <location>
        <begin position="403"/>
        <end position="639"/>
    </location>
</feature>
<feature type="domain" description="HAMP" evidence="13">
    <location>
        <begin position="303"/>
        <end position="355"/>
    </location>
</feature>
<dbReference type="GO" id="GO:0005886">
    <property type="term" value="C:plasma membrane"/>
    <property type="evidence" value="ECO:0007669"/>
    <property type="project" value="UniProtKB-SubCell"/>
</dbReference>
<dbReference type="Pfam" id="PF00015">
    <property type="entry name" value="MCPsignal"/>
    <property type="match status" value="1"/>
</dbReference>
<evidence type="ECO:0000256" key="8">
    <source>
        <dbReference type="PROSITE-ProRule" id="PRU00284"/>
    </source>
</evidence>
<reference evidence="15" key="1">
    <citation type="journal article" date="2009" name="Environ. Microbiol.">
        <title>Contribution of mobile genetic elements to Desulfovibrio vulgaris genome plasticity.</title>
        <authorList>
            <person name="Walker C.B."/>
            <person name="Stolyar S."/>
            <person name="Chivian D."/>
            <person name="Pinel N."/>
            <person name="Gabster J.A."/>
            <person name="Dehal P.S."/>
            <person name="He Z."/>
            <person name="Yang Z.K."/>
            <person name="Yen H.C."/>
            <person name="Zhou J."/>
            <person name="Wall J.D."/>
            <person name="Hazen T.C."/>
            <person name="Arkin A.P."/>
            <person name="Stahl D.A."/>
        </authorList>
    </citation>
    <scope>NUCLEOTIDE SEQUENCE [LARGE SCALE GENOMIC DNA]</scope>
    <source>
        <strain evidence="15">DP4</strain>
    </source>
</reference>
<protein>
    <submittedName>
        <fullName evidence="14">Methyl-accepting chemotaxis sensory transducer</fullName>
    </submittedName>
</protein>
<evidence type="ECO:0000256" key="2">
    <source>
        <dbReference type="ARBA" id="ARBA00022475"/>
    </source>
</evidence>
<evidence type="ECO:0000259" key="12">
    <source>
        <dbReference type="PROSITE" id="PS50111"/>
    </source>
</evidence>
<feature type="transmembrane region" description="Helical" evidence="11">
    <location>
        <begin position="6"/>
        <end position="26"/>
    </location>
</feature>
<comment type="subcellular location">
    <subcellularLocation>
        <location evidence="1">Cell membrane</location>
        <topology evidence="1">Multi-pass membrane protein</topology>
    </subcellularLocation>
</comment>
<evidence type="ECO:0000256" key="4">
    <source>
        <dbReference type="ARBA" id="ARBA00022989"/>
    </source>
</evidence>
<evidence type="ECO:0000313" key="14">
    <source>
        <dbReference type="EMBL" id="ABM28691.1"/>
    </source>
</evidence>
<gene>
    <name evidence="14" type="ordered locus">Dvul_1674</name>
</gene>
<dbReference type="SUPFAM" id="SSF58104">
    <property type="entry name" value="Methyl-accepting chemotaxis protein (MCP) signaling domain"/>
    <property type="match status" value="1"/>
</dbReference>
<comment type="similarity">
    <text evidence="7">Belongs to the methyl-accepting chemotaxis (MCP) protein family.</text>
</comment>
<dbReference type="CDD" id="cd11386">
    <property type="entry name" value="MCP_signal"/>
    <property type="match status" value="1"/>
</dbReference>
<evidence type="ECO:0000256" key="7">
    <source>
        <dbReference type="ARBA" id="ARBA00029447"/>
    </source>
</evidence>
<dbReference type="GO" id="GO:0007165">
    <property type="term" value="P:signal transduction"/>
    <property type="evidence" value="ECO:0007669"/>
    <property type="project" value="UniProtKB-KW"/>
</dbReference>
<evidence type="ECO:0000256" key="3">
    <source>
        <dbReference type="ARBA" id="ARBA00022692"/>
    </source>
</evidence>
<dbReference type="PANTHER" id="PTHR32089">
    <property type="entry name" value="METHYL-ACCEPTING CHEMOTAXIS PROTEIN MCPB"/>
    <property type="match status" value="1"/>
</dbReference>
<proteinExistence type="inferred from homology"/>
<dbReference type="Proteomes" id="UP000009173">
    <property type="component" value="Chromosome"/>
</dbReference>
<feature type="transmembrane region" description="Helical" evidence="11">
    <location>
        <begin position="282"/>
        <end position="302"/>
    </location>
</feature>
<dbReference type="RefSeq" id="WP_011792407.1">
    <property type="nucleotide sequence ID" value="NC_008751.1"/>
</dbReference>
<feature type="compositionally biased region" description="Basic and acidic residues" evidence="10">
    <location>
        <begin position="376"/>
        <end position="389"/>
    </location>
</feature>
<dbReference type="SMART" id="SM00304">
    <property type="entry name" value="HAMP"/>
    <property type="match status" value="2"/>
</dbReference>
<feature type="transmembrane region" description="Helical" evidence="11">
    <location>
        <begin position="258"/>
        <end position="276"/>
    </location>
</feature>
<dbReference type="InterPro" id="IPR029151">
    <property type="entry name" value="Sensor-like_sf"/>
</dbReference>
<dbReference type="PROSITE" id="PS50885">
    <property type="entry name" value="HAMP"/>
    <property type="match status" value="1"/>
</dbReference>
<name>A0A0H3A8Q3_NITV4</name>
<dbReference type="SMART" id="SM00283">
    <property type="entry name" value="MA"/>
    <property type="match status" value="1"/>
</dbReference>
<dbReference type="AlphaFoldDB" id="A0A0H3A8Q3"/>
<dbReference type="InterPro" id="IPR004089">
    <property type="entry name" value="MCPsignal_dom"/>
</dbReference>
<evidence type="ECO:0000256" key="9">
    <source>
        <dbReference type="SAM" id="Coils"/>
    </source>
</evidence>
<dbReference type="Gene3D" id="3.30.450.20">
    <property type="entry name" value="PAS domain"/>
    <property type="match status" value="1"/>
</dbReference>
<evidence type="ECO:0000256" key="11">
    <source>
        <dbReference type="SAM" id="Phobius"/>
    </source>
</evidence>
<dbReference type="Gene3D" id="1.10.287.950">
    <property type="entry name" value="Methyl-accepting chemotaxis protein"/>
    <property type="match status" value="1"/>
</dbReference>